<keyword evidence="5 9" id="KW-0784">Thiamine biosynthesis</keyword>
<dbReference type="Pfam" id="PF02581">
    <property type="entry name" value="TMP-TENI"/>
    <property type="match status" value="1"/>
</dbReference>
<dbReference type="GO" id="GO:0005737">
    <property type="term" value="C:cytoplasm"/>
    <property type="evidence" value="ECO:0007669"/>
    <property type="project" value="TreeGrafter"/>
</dbReference>
<proteinExistence type="inferred from homology"/>
<feature type="binding site" evidence="9">
    <location>
        <position position="74"/>
    </location>
    <ligand>
        <name>Mg(2+)</name>
        <dbReference type="ChEBI" id="CHEBI:18420"/>
    </ligand>
</feature>
<keyword evidence="3 9" id="KW-0479">Metal-binding</keyword>
<evidence type="ECO:0000256" key="11">
    <source>
        <dbReference type="RuleBase" id="RU004253"/>
    </source>
</evidence>
<evidence type="ECO:0000256" key="2">
    <source>
        <dbReference type="ARBA" id="ARBA00022679"/>
    </source>
</evidence>
<reference evidence="13" key="1">
    <citation type="submission" date="2020-10" db="EMBL/GenBank/DDBJ databases">
        <authorList>
            <person name="Gilroy R."/>
        </authorList>
    </citation>
    <scope>NUCLEOTIDE SEQUENCE</scope>
    <source>
        <strain evidence="13">4920</strain>
    </source>
</reference>
<feature type="binding site" evidence="9">
    <location>
        <begin position="188"/>
        <end position="189"/>
    </location>
    <ligand>
        <name>2-[(2R,5Z)-2-carboxy-4-methylthiazol-5(2H)-ylidene]ethyl phosphate</name>
        <dbReference type="ChEBI" id="CHEBI:62899"/>
    </ligand>
</feature>
<reference evidence="13" key="2">
    <citation type="journal article" date="2021" name="PeerJ">
        <title>Extensive microbial diversity within the chicken gut microbiome revealed by metagenomics and culture.</title>
        <authorList>
            <person name="Gilroy R."/>
            <person name="Ravi A."/>
            <person name="Getino M."/>
            <person name="Pursley I."/>
            <person name="Horton D.L."/>
            <person name="Alikhan N.F."/>
            <person name="Baker D."/>
            <person name="Gharbi K."/>
            <person name="Hall N."/>
            <person name="Watson M."/>
            <person name="Adriaenssens E.M."/>
            <person name="Foster-Nyarko E."/>
            <person name="Jarju S."/>
            <person name="Secka A."/>
            <person name="Antonio M."/>
            <person name="Oren A."/>
            <person name="Chaudhuri R.R."/>
            <person name="La Ragione R."/>
            <person name="Hildebrand F."/>
            <person name="Pallen M.J."/>
        </authorList>
    </citation>
    <scope>NUCLEOTIDE SEQUENCE</scope>
    <source>
        <strain evidence="13">4920</strain>
    </source>
</reference>
<dbReference type="FunFam" id="3.20.20.70:FF:000096">
    <property type="entry name" value="Thiamine-phosphate synthase"/>
    <property type="match status" value="1"/>
</dbReference>
<evidence type="ECO:0000256" key="8">
    <source>
        <dbReference type="ARBA" id="ARBA00047883"/>
    </source>
</evidence>
<dbReference type="PANTHER" id="PTHR20857">
    <property type="entry name" value="THIAMINE-PHOSPHATE PYROPHOSPHORYLASE"/>
    <property type="match status" value="1"/>
</dbReference>
<evidence type="ECO:0000256" key="10">
    <source>
        <dbReference type="RuleBase" id="RU003826"/>
    </source>
</evidence>
<comment type="function">
    <text evidence="9">Condenses 4-methyl-5-(beta-hydroxyethyl)thiazole monophosphate (THZ-P) and 2-methyl-4-amino-5-hydroxymethyl pyrimidine pyrophosphate (HMP-PP) to form thiamine monophosphate (TMP).</text>
</comment>
<dbReference type="AlphaFoldDB" id="A0A9D1NGM0"/>
<comment type="cofactor">
    <cofactor evidence="9">
        <name>Mg(2+)</name>
        <dbReference type="ChEBI" id="CHEBI:18420"/>
    </cofactor>
    <text evidence="9">Binds 1 Mg(2+) ion per subunit.</text>
</comment>
<dbReference type="PANTHER" id="PTHR20857:SF15">
    <property type="entry name" value="THIAMINE-PHOSPHATE SYNTHASE"/>
    <property type="match status" value="1"/>
</dbReference>
<protein>
    <recommendedName>
        <fullName evidence="9">Thiamine-phosphate synthase</fullName>
        <shortName evidence="9">TP synthase</shortName>
        <shortName evidence="9">TPS</shortName>
        <ecNumber evidence="9">2.5.1.3</ecNumber>
    </recommendedName>
    <alternativeName>
        <fullName evidence="9">Thiamine-phosphate pyrophosphorylase</fullName>
        <shortName evidence="9">TMP pyrophosphorylase</shortName>
        <shortName evidence="9">TMP-PPase</shortName>
    </alternativeName>
</protein>
<feature type="binding site" evidence="9">
    <location>
        <position position="168"/>
    </location>
    <ligand>
        <name>2-[(2R,5Z)-2-carboxy-4-methylthiazol-5(2H)-ylidene]ethyl phosphate</name>
        <dbReference type="ChEBI" id="CHEBI:62899"/>
    </ligand>
</feature>
<dbReference type="InterPro" id="IPR022998">
    <property type="entry name" value="ThiamineP_synth_TenI"/>
</dbReference>
<organism evidence="13 14">
    <name type="scientific">Candidatus Aphodoplasma excrementigallinarum</name>
    <dbReference type="NCBI Taxonomy" id="2840673"/>
    <lineage>
        <taxon>Bacteria</taxon>
        <taxon>Bacillati</taxon>
        <taxon>Bacillota</taxon>
        <taxon>Clostridia</taxon>
        <taxon>Eubacteriales</taxon>
        <taxon>Candidatus Aphodoplasma</taxon>
    </lineage>
</organism>
<feature type="binding site" evidence="9">
    <location>
        <begin position="138"/>
        <end position="140"/>
    </location>
    <ligand>
        <name>2-[(2R,5Z)-2-carboxy-4-methylthiazol-5(2H)-ylidene]ethyl phosphate</name>
        <dbReference type="ChEBI" id="CHEBI:62899"/>
    </ligand>
</feature>
<dbReference type="GO" id="GO:0000287">
    <property type="term" value="F:magnesium ion binding"/>
    <property type="evidence" value="ECO:0007669"/>
    <property type="project" value="UniProtKB-UniRule"/>
</dbReference>
<dbReference type="InterPro" id="IPR036206">
    <property type="entry name" value="ThiamineP_synth_sf"/>
</dbReference>
<comment type="catalytic activity">
    <reaction evidence="7 9 10">
        <text>2-(2-carboxy-4-methylthiazol-5-yl)ethyl phosphate + 4-amino-2-methyl-5-(diphosphooxymethyl)pyrimidine + 2 H(+) = thiamine phosphate + CO2 + diphosphate</text>
        <dbReference type="Rhea" id="RHEA:47848"/>
        <dbReference type="ChEBI" id="CHEBI:15378"/>
        <dbReference type="ChEBI" id="CHEBI:16526"/>
        <dbReference type="ChEBI" id="CHEBI:33019"/>
        <dbReference type="ChEBI" id="CHEBI:37575"/>
        <dbReference type="ChEBI" id="CHEBI:57841"/>
        <dbReference type="ChEBI" id="CHEBI:62890"/>
        <dbReference type="EC" id="2.5.1.3"/>
    </reaction>
</comment>
<feature type="binding site" evidence="9">
    <location>
        <position position="93"/>
    </location>
    <ligand>
        <name>Mg(2+)</name>
        <dbReference type="ChEBI" id="CHEBI:18420"/>
    </ligand>
</feature>
<dbReference type="InterPro" id="IPR013785">
    <property type="entry name" value="Aldolase_TIM"/>
</dbReference>
<evidence type="ECO:0000313" key="14">
    <source>
        <dbReference type="Proteomes" id="UP000886743"/>
    </source>
</evidence>
<dbReference type="GO" id="GO:0009228">
    <property type="term" value="P:thiamine biosynthetic process"/>
    <property type="evidence" value="ECO:0007669"/>
    <property type="project" value="UniProtKB-KW"/>
</dbReference>
<dbReference type="SUPFAM" id="SSF51391">
    <property type="entry name" value="Thiamin phosphate synthase"/>
    <property type="match status" value="1"/>
</dbReference>
<dbReference type="EC" id="2.5.1.3" evidence="9"/>
<evidence type="ECO:0000256" key="9">
    <source>
        <dbReference type="HAMAP-Rule" id="MF_00097"/>
    </source>
</evidence>
<feature type="binding site" evidence="9">
    <location>
        <position position="112"/>
    </location>
    <ligand>
        <name>4-amino-2-methyl-5-(diphosphooxymethyl)pyrimidine</name>
        <dbReference type="ChEBI" id="CHEBI:57841"/>
    </ligand>
</feature>
<evidence type="ECO:0000313" key="13">
    <source>
        <dbReference type="EMBL" id="HIV02762.1"/>
    </source>
</evidence>
<gene>
    <name evidence="9 13" type="primary">thiE</name>
    <name evidence="13" type="ORF">IAC74_04245</name>
</gene>
<dbReference type="Gene3D" id="3.20.20.70">
    <property type="entry name" value="Aldolase class I"/>
    <property type="match status" value="1"/>
</dbReference>
<name>A0A9D1NGM0_9FIRM</name>
<dbReference type="Proteomes" id="UP000886743">
    <property type="component" value="Unassembled WGS sequence"/>
</dbReference>
<feature type="binding site" evidence="9">
    <location>
        <position position="73"/>
    </location>
    <ligand>
        <name>4-amino-2-methyl-5-(diphosphooxymethyl)pyrimidine</name>
        <dbReference type="ChEBI" id="CHEBI:57841"/>
    </ligand>
</feature>
<feature type="domain" description="Thiamine phosphate synthase/TenI" evidence="12">
    <location>
        <begin position="11"/>
        <end position="191"/>
    </location>
</feature>
<sequence length="210" mass="22148">MKNKNNVDYTLYLCTDRGLMTTDTVEESVRLAVAGGCGVVQLREKEISSAEFYRLAVDTKKITDEAGAALIINDRVDIALAADADGVHVGQSDLPAAVVRRLIGPDKLLGVSVATLEQAKQAAADGADYLGVGAMYATQTKTDADIVTMEELRRIRAAVNIPIVVIGGINKNTLGNFKGMGIDGLAVVSAVVAQADITAAAKELIQLFKE</sequence>
<comment type="catalytic activity">
    <reaction evidence="8 9 10">
        <text>2-[(2R,5Z)-2-carboxy-4-methylthiazol-5(2H)-ylidene]ethyl phosphate + 4-amino-2-methyl-5-(diphosphooxymethyl)pyrimidine + 2 H(+) = thiamine phosphate + CO2 + diphosphate</text>
        <dbReference type="Rhea" id="RHEA:47844"/>
        <dbReference type="ChEBI" id="CHEBI:15378"/>
        <dbReference type="ChEBI" id="CHEBI:16526"/>
        <dbReference type="ChEBI" id="CHEBI:33019"/>
        <dbReference type="ChEBI" id="CHEBI:37575"/>
        <dbReference type="ChEBI" id="CHEBI:57841"/>
        <dbReference type="ChEBI" id="CHEBI:62899"/>
        <dbReference type="EC" id="2.5.1.3"/>
    </reaction>
</comment>
<keyword evidence="4 9" id="KW-0460">Magnesium</keyword>
<dbReference type="InterPro" id="IPR034291">
    <property type="entry name" value="TMP_synthase"/>
</dbReference>
<keyword evidence="2 9" id="KW-0808">Transferase</keyword>
<feature type="binding site" evidence="9">
    <location>
        <position position="141"/>
    </location>
    <ligand>
        <name>4-amino-2-methyl-5-(diphosphooxymethyl)pyrimidine</name>
        <dbReference type="ChEBI" id="CHEBI:57841"/>
    </ligand>
</feature>
<evidence type="ECO:0000256" key="4">
    <source>
        <dbReference type="ARBA" id="ARBA00022842"/>
    </source>
</evidence>
<dbReference type="NCBIfam" id="TIGR00693">
    <property type="entry name" value="thiE"/>
    <property type="match status" value="1"/>
</dbReference>
<evidence type="ECO:0000256" key="5">
    <source>
        <dbReference type="ARBA" id="ARBA00022977"/>
    </source>
</evidence>
<dbReference type="CDD" id="cd00564">
    <property type="entry name" value="TMP_TenI"/>
    <property type="match status" value="1"/>
</dbReference>
<comment type="pathway">
    <text evidence="1 9 11">Cofactor biosynthesis; thiamine diphosphate biosynthesis; thiamine phosphate from 4-amino-2-methyl-5-diphosphomethylpyrimidine and 4-methyl-5-(2-phosphoethyl)-thiazole: step 1/1.</text>
</comment>
<comment type="caution">
    <text evidence="13">The sequence shown here is derived from an EMBL/GenBank/DDBJ whole genome shotgun (WGS) entry which is preliminary data.</text>
</comment>
<evidence type="ECO:0000256" key="1">
    <source>
        <dbReference type="ARBA" id="ARBA00005165"/>
    </source>
</evidence>
<dbReference type="GO" id="GO:0009229">
    <property type="term" value="P:thiamine diphosphate biosynthetic process"/>
    <property type="evidence" value="ECO:0007669"/>
    <property type="project" value="UniProtKB-UniRule"/>
</dbReference>
<comment type="similarity">
    <text evidence="9 10">Belongs to the thiamine-phosphate synthase family.</text>
</comment>
<dbReference type="HAMAP" id="MF_00097">
    <property type="entry name" value="TMP_synthase"/>
    <property type="match status" value="1"/>
</dbReference>
<accession>A0A9D1NGM0</accession>
<evidence type="ECO:0000256" key="3">
    <source>
        <dbReference type="ARBA" id="ARBA00022723"/>
    </source>
</evidence>
<dbReference type="EMBL" id="DVOF01000124">
    <property type="protein sequence ID" value="HIV02762.1"/>
    <property type="molecule type" value="Genomic_DNA"/>
</dbReference>
<evidence type="ECO:0000259" key="12">
    <source>
        <dbReference type="Pfam" id="PF02581"/>
    </source>
</evidence>
<dbReference type="GO" id="GO:0004789">
    <property type="term" value="F:thiamine-phosphate diphosphorylase activity"/>
    <property type="evidence" value="ECO:0007669"/>
    <property type="project" value="UniProtKB-UniRule"/>
</dbReference>
<comment type="catalytic activity">
    <reaction evidence="6 9 10">
        <text>4-methyl-5-(2-phosphooxyethyl)-thiazole + 4-amino-2-methyl-5-(diphosphooxymethyl)pyrimidine + H(+) = thiamine phosphate + diphosphate</text>
        <dbReference type="Rhea" id="RHEA:22328"/>
        <dbReference type="ChEBI" id="CHEBI:15378"/>
        <dbReference type="ChEBI" id="CHEBI:33019"/>
        <dbReference type="ChEBI" id="CHEBI:37575"/>
        <dbReference type="ChEBI" id="CHEBI:57841"/>
        <dbReference type="ChEBI" id="CHEBI:58296"/>
        <dbReference type="EC" id="2.5.1.3"/>
    </reaction>
</comment>
<evidence type="ECO:0000256" key="7">
    <source>
        <dbReference type="ARBA" id="ARBA00047851"/>
    </source>
</evidence>
<evidence type="ECO:0000256" key="6">
    <source>
        <dbReference type="ARBA" id="ARBA00047334"/>
    </source>
</evidence>
<feature type="binding site" evidence="9">
    <location>
        <begin position="41"/>
        <end position="45"/>
    </location>
    <ligand>
        <name>4-amino-2-methyl-5-(diphosphooxymethyl)pyrimidine</name>
        <dbReference type="ChEBI" id="CHEBI:57841"/>
    </ligand>
</feature>